<protein>
    <recommendedName>
        <fullName evidence="7">Lipoprotein YerB</fullName>
    </recommendedName>
</protein>
<dbReference type="SUPFAM" id="SSF159774">
    <property type="entry name" value="YerB-like"/>
    <property type="match status" value="1"/>
</dbReference>
<feature type="domain" description="DUF3048" evidence="4">
    <location>
        <begin position="226"/>
        <end position="335"/>
    </location>
</feature>
<dbReference type="InterPro" id="IPR021416">
    <property type="entry name" value="DUF3048_N"/>
</dbReference>
<evidence type="ECO:0000256" key="2">
    <source>
        <dbReference type="SAM" id="SignalP"/>
    </source>
</evidence>
<dbReference type="EMBL" id="JAUSTT010000035">
    <property type="protein sequence ID" value="MDQ0178179.1"/>
    <property type="molecule type" value="Genomic_DNA"/>
</dbReference>
<keyword evidence="6" id="KW-1185">Reference proteome</keyword>
<dbReference type="InterPro" id="IPR023158">
    <property type="entry name" value="YerB-like_sf"/>
</dbReference>
<evidence type="ECO:0000259" key="3">
    <source>
        <dbReference type="Pfam" id="PF11258"/>
    </source>
</evidence>
<dbReference type="InterPro" id="IPR035328">
    <property type="entry name" value="DUF3048_C"/>
</dbReference>
<organism evidence="5 6">
    <name type="scientific">Bacillus chungangensis</name>
    <dbReference type="NCBI Taxonomy" id="587633"/>
    <lineage>
        <taxon>Bacteria</taxon>
        <taxon>Bacillati</taxon>
        <taxon>Bacillota</taxon>
        <taxon>Bacilli</taxon>
        <taxon>Bacillales</taxon>
        <taxon>Bacillaceae</taxon>
        <taxon>Bacillus</taxon>
    </lineage>
</organism>
<feature type="domain" description="DUF3048" evidence="3">
    <location>
        <begin position="57"/>
        <end position="197"/>
    </location>
</feature>
<dbReference type="Pfam" id="PF17479">
    <property type="entry name" value="DUF3048_C"/>
    <property type="match status" value="1"/>
</dbReference>
<gene>
    <name evidence="5" type="ORF">J2S08_004082</name>
</gene>
<dbReference type="Pfam" id="PF11258">
    <property type="entry name" value="DUF3048"/>
    <property type="match status" value="1"/>
</dbReference>
<reference evidence="5 6" key="1">
    <citation type="submission" date="2023-07" db="EMBL/GenBank/DDBJ databases">
        <title>Genomic Encyclopedia of Type Strains, Phase IV (KMG-IV): sequencing the most valuable type-strain genomes for metagenomic binning, comparative biology and taxonomic classification.</title>
        <authorList>
            <person name="Goeker M."/>
        </authorList>
    </citation>
    <scope>NUCLEOTIDE SEQUENCE [LARGE SCALE GENOMIC DNA]</scope>
    <source>
        <strain evidence="5 6">DSM 23837</strain>
    </source>
</reference>
<evidence type="ECO:0000259" key="4">
    <source>
        <dbReference type="Pfam" id="PF17479"/>
    </source>
</evidence>
<feature type="compositionally biased region" description="Basic and acidic residues" evidence="1">
    <location>
        <begin position="26"/>
        <end position="37"/>
    </location>
</feature>
<sequence length="348" mass="38720">MSKKILVLLLLMTLLVGACGKKTEVIPEEQEPPKQEELTETVEEEAEVEEEGPLFPLTGTPAEEEIDTRAVAVMINNHPAARQQSGLSQADVVYEVLAEGDLTRFLAIFQSEKPANIGPIRSARDYYIDLAKGYDSLYIAHGYSPKAHQMLKNGVIDHLNGMQYDGSLFKRSSAKKAPHNSYTTFENIEKGAESNGYEMTTSPEPLPFLTKEEVNELSGDTAEQLTISYSSNQNFVVEYEYDHDAEKYKRFSGGELTEDIEAGAPVLLDNIFIVETNHRVIDDEGRHDIDLTSGGNGYLIQRGVSQEIEWKNVDGRILPYDGSKALGFVPGKTWINIVPSNDIVEMKK</sequence>
<dbReference type="Proteomes" id="UP001223586">
    <property type="component" value="Unassembled WGS sequence"/>
</dbReference>
<evidence type="ECO:0000313" key="5">
    <source>
        <dbReference type="EMBL" id="MDQ0178179.1"/>
    </source>
</evidence>
<dbReference type="RefSeq" id="WP_307232786.1">
    <property type="nucleotide sequence ID" value="NZ_JAUSTT010000035.1"/>
</dbReference>
<proteinExistence type="predicted"/>
<accession>A0ABT9WY00</accession>
<evidence type="ECO:0000313" key="6">
    <source>
        <dbReference type="Proteomes" id="UP001223586"/>
    </source>
</evidence>
<dbReference type="Gene3D" id="3.50.90.10">
    <property type="entry name" value="YerB-like"/>
    <property type="match status" value="1"/>
</dbReference>
<feature type="region of interest" description="Disordered" evidence="1">
    <location>
        <begin position="26"/>
        <end position="60"/>
    </location>
</feature>
<comment type="caution">
    <text evidence="5">The sequence shown here is derived from an EMBL/GenBank/DDBJ whole genome shotgun (WGS) entry which is preliminary data.</text>
</comment>
<keyword evidence="2" id="KW-0732">Signal</keyword>
<evidence type="ECO:0000256" key="1">
    <source>
        <dbReference type="SAM" id="MobiDB-lite"/>
    </source>
</evidence>
<dbReference type="PROSITE" id="PS51257">
    <property type="entry name" value="PROKAR_LIPOPROTEIN"/>
    <property type="match status" value="1"/>
</dbReference>
<name>A0ABT9WY00_9BACI</name>
<evidence type="ECO:0008006" key="7">
    <source>
        <dbReference type="Google" id="ProtNLM"/>
    </source>
</evidence>
<feature type="compositionally biased region" description="Acidic residues" evidence="1">
    <location>
        <begin position="38"/>
        <end position="52"/>
    </location>
</feature>
<feature type="signal peptide" evidence="2">
    <location>
        <begin position="1"/>
        <end position="18"/>
    </location>
</feature>
<feature type="chain" id="PRO_5046666569" description="Lipoprotein YerB" evidence="2">
    <location>
        <begin position="19"/>
        <end position="348"/>
    </location>
</feature>